<keyword evidence="2" id="KW-1185">Reference proteome</keyword>
<gene>
    <name evidence="1" type="ORF">RCOM_1039220</name>
</gene>
<dbReference type="Proteomes" id="UP000008311">
    <property type="component" value="Unassembled WGS sequence"/>
</dbReference>
<dbReference type="EMBL" id="EQ973783">
    <property type="protein sequence ID" value="EEF48612.1"/>
    <property type="molecule type" value="Genomic_DNA"/>
</dbReference>
<reference evidence="2" key="1">
    <citation type="journal article" date="2010" name="Nat. Biotechnol.">
        <title>Draft genome sequence of the oilseed species Ricinus communis.</title>
        <authorList>
            <person name="Chan A.P."/>
            <person name="Crabtree J."/>
            <person name="Zhao Q."/>
            <person name="Lorenzi H."/>
            <person name="Orvis J."/>
            <person name="Puiu D."/>
            <person name="Melake-Berhan A."/>
            <person name="Jones K.M."/>
            <person name="Redman J."/>
            <person name="Chen G."/>
            <person name="Cahoon E.B."/>
            <person name="Gedil M."/>
            <person name="Stanke M."/>
            <person name="Haas B.J."/>
            <person name="Wortman J.R."/>
            <person name="Fraser-Liggett C.M."/>
            <person name="Ravel J."/>
            <person name="Rabinowicz P.D."/>
        </authorList>
    </citation>
    <scope>NUCLEOTIDE SEQUENCE [LARGE SCALE GENOMIC DNA]</scope>
    <source>
        <strain evidence="2">cv. Hale</strain>
    </source>
</reference>
<accession>B9RJW0</accession>
<dbReference type="InParanoid" id="B9RJW0"/>
<proteinExistence type="predicted"/>
<organism evidence="1 2">
    <name type="scientific">Ricinus communis</name>
    <name type="common">Castor bean</name>
    <dbReference type="NCBI Taxonomy" id="3988"/>
    <lineage>
        <taxon>Eukaryota</taxon>
        <taxon>Viridiplantae</taxon>
        <taxon>Streptophyta</taxon>
        <taxon>Embryophyta</taxon>
        <taxon>Tracheophyta</taxon>
        <taxon>Spermatophyta</taxon>
        <taxon>Magnoliopsida</taxon>
        <taxon>eudicotyledons</taxon>
        <taxon>Gunneridae</taxon>
        <taxon>Pentapetalae</taxon>
        <taxon>rosids</taxon>
        <taxon>fabids</taxon>
        <taxon>Malpighiales</taxon>
        <taxon>Euphorbiaceae</taxon>
        <taxon>Acalyphoideae</taxon>
        <taxon>Acalypheae</taxon>
        <taxon>Ricinus</taxon>
    </lineage>
</organism>
<sequence length="59" mass="6565">MGLVSDAVLLMGVTLHQGTKDEGGWLAGRMAVENVARVMLARVFFFRVKKMLCFYPICS</sequence>
<evidence type="ECO:0000313" key="1">
    <source>
        <dbReference type="EMBL" id="EEF48612.1"/>
    </source>
</evidence>
<protein>
    <submittedName>
        <fullName evidence="1">Uncharacterized protein</fullName>
    </submittedName>
</protein>
<dbReference type="AlphaFoldDB" id="B9RJW0"/>
<name>B9RJW0_RICCO</name>
<evidence type="ECO:0000313" key="2">
    <source>
        <dbReference type="Proteomes" id="UP000008311"/>
    </source>
</evidence>